<keyword evidence="2" id="KW-0663">Pyridoxal phosphate</keyword>
<dbReference type="EC" id="2.6.1.-" evidence="3"/>
<dbReference type="KEGG" id="nev:NTE_03114"/>
<evidence type="ECO:0000259" key="4">
    <source>
        <dbReference type="Pfam" id="PF00155"/>
    </source>
</evidence>
<comment type="similarity">
    <text evidence="3">Belongs to the class-I pyridoxal-phosphate-dependent aminotransferase family.</text>
</comment>
<dbReference type="PANTHER" id="PTHR42885">
    <property type="entry name" value="HISTIDINOL-PHOSPHATE AMINOTRANSFERASE-RELATED"/>
    <property type="match status" value="1"/>
</dbReference>
<dbReference type="PANTHER" id="PTHR42885:SF1">
    <property type="entry name" value="THREONINE-PHOSPHATE DECARBOXYLASE"/>
    <property type="match status" value="1"/>
</dbReference>
<evidence type="ECO:0000256" key="3">
    <source>
        <dbReference type="RuleBase" id="RU000481"/>
    </source>
</evidence>
<dbReference type="Proteomes" id="UP000028194">
    <property type="component" value="Chromosome"/>
</dbReference>
<dbReference type="eggNOG" id="arCOG04273">
    <property type="taxonomic scope" value="Archaea"/>
</dbReference>
<dbReference type="InterPro" id="IPR015424">
    <property type="entry name" value="PyrdxlP-dep_Trfase"/>
</dbReference>
<name>A0A075MVF3_9ARCH</name>
<sequence length="357" mass="38674">MTIAGACSHGGVYSIADHKKVRLDFSSSVNPLGAPARAVRAIERQAGRLAPVYPDPECRDLKKSLSRYLDVDAAQIAVGNGAAEIIYWFAQAFAKKRVVIPAPTFCEYELASEKAGAEVTFVPLSSDFALDAEAVIKSAKGADAVFMCNPNNPTGLLATDAVRKVIEGVDPSTKILLDECFIELVDKPKANTLVNMVRDCENLVVLRSLTKSFGMAGLRLGYSVSSLALVQAMQARKTPWNVNGLAQAAGIAALADGSHVARARALVARERRFLHDRIKSKTEFVPLKSDANYFLIQLPEGSNSTEFRDRLLKKTGVLVRDCSTFTGMDGRHIRVAVKTHRENVALVQALEAMKLDG</sequence>
<keyword evidence="5" id="KW-0456">Lyase</keyword>
<dbReference type="OrthoDB" id="39225at2157"/>
<dbReference type="GeneID" id="41598774"/>
<evidence type="ECO:0000313" key="5">
    <source>
        <dbReference type="EMBL" id="AIF85148.1"/>
    </source>
</evidence>
<dbReference type="InterPro" id="IPR015422">
    <property type="entry name" value="PyrdxlP-dep_Trfase_small"/>
</dbReference>
<dbReference type="InterPro" id="IPR004838">
    <property type="entry name" value="NHTrfase_class1_PyrdxlP-BS"/>
</dbReference>
<dbReference type="Gene3D" id="3.90.1150.10">
    <property type="entry name" value="Aspartate Aminotransferase, domain 1"/>
    <property type="match status" value="1"/>
</dbReference>
<dbReference type="STRING" id="1459636.NTE_03114"/>
<dbReference type="InterPro" id="IPR004839">
    <property type="entry name" value="Aminotransferase_I/II_large"/>
</dbReference>
<dbReference type="HOGENOM" id="CLU_017584_3_2_2"/>
<keyword evidence="3 5" id="KW-0808">Transferase</keyword>
<evidence type="ECO:0000256" key="2">
    <source>
        <dbReference type="ARBA" id="ARBA00022898"/>
    </source>
</evidence>
<reference evidence="5 6" key="1">
    <citation type="journal article" date="2014" name="PLoS ONE">
        <title>Genome Sequence of Candidatus Nitrososphaera evergladensis from Group I.1b Enriched from Everglades Soil Reveals Novel Genomic Features of the Ammonia-Oxidizing Archaea.</title>
        <authorList>
            <person name="Zhalnina K.V."/>
            <person name="Dias R."/>
            <person name="Leonard M.T."/>
            <person name="Dorr de Quadros P."/>
            <person name="Camargo F.A."/>
            <person name="Drew J.C."/>
            <person name="Farmerie W.G."/>
            <person name="Daroub S.H."/>
            <person name="Triplett E.W."/>
        </authorList>
    </citation>
    <scope>NUCLEOTIDE SEQUENCE [LARGE SCALE GENOMIC DNA]</scope>
    <source>
        <strain evidence="5 6">SR1</strain>
    </source>
</reference>
<comment type="cofactor">
    <cofactor evidence="1 3">
        <name>pyridoxal 5'-phosphate</name>
        <dbReference type="ChEBI" id="CHEBI:597326"/>
    </cofactor>
</comment>
<dbReference type="CDD" id="cd00609">
    <property type="entry name" value="AAT_like"/>
    <property type="match status" value="1"/>
</dbReference>
<evidence type="ECO:0000313" key="6">
    <source>
        <dbReference type="Proteomes" id="UP000028194"/>
    </source>
</evidence>
<dbReference type="EMBL" id="CP007174">
    <property type="protein sequence ID" value="AIF85148.1"/>
    <property type="molecule type" value="Genomic_DNA"/>
</dbReference>
<dbReference type="SUPFAM" id="SSF53383">
    <property type="entry name" value="PLP-dependent transferases"/>
    <property type="match status" value="1"/>
</dbReference>
<keyword evidence="3 5" id="KW-0032">Aminotransferase</keyword>
<dbReference type="Pfam" id="PF00155">
    <property type="entry name" value="Aminotran_1_2"/>
    <property type="match status" value="1"/>
</dbReference>
<gene>
    <name evidence="5" type="ORF">NTE_03114</name>
</gene>
<proteinExistence type="inferred from homology"/>
<keyword evidence="6" id="KW-1185">Reference proteome</keyword>
<evidence type="ECO:0000256" key="1">
    <source>
        <dbReference type="ARBA" id="ARBA00001933"/>
    </source>
</evidence>
<dbReference type="InterPro" id="IPR015421">
    <property type="entry name" value="PyrdxlP-dep_Trfase_major"/>
</dbReference>
<feature type="domain" description="Aminotransferase class I/classII large" evidence="4">
    <location>
        <begin position="23"/>
        <end position="349"/>
    </location>
</feature>
<dbReference type="Gene3D" id="3.40.640.10">
    <property type="entry name" value="Type I PLP-dependent aspartate aminotransferase-like (Major domain)"/>
    <property type="match status" value="1"/>
</dbReference>
<dbReference type="PROSITE" id="PS00105">
    <property type="entry name" value="AA_TRANSFER_CLASS_1"/>
    <property type="match status" value="1"/>
</dbReference>
<dbReference type="GO" id="GO:0016829">
    <property type="term" value="F:lyase activity"/>
    <property type="evidence" value="ECO:0007669"/>
    <property type="project" value="UniProtKB-KW"/>
</dbReference>
<dbReference type="AlphaFoldDB" id="A0A075MVF3"/>
<dbReference type="RefSeq" id="WP_148701593.1">
    <property type="nucleotide sequence ID" value="NZ_CP007174.1"/>
</dbReference>
<organism evidence="5 6">
    <name type="scientific">Candidatus Nitrososphaera evergladensis SR1</name>
    <dbReference type="NCBI Taxonomy" id="1459636"/>
    <lineage>
        <taxon>Archaea</taxon>
        <taxon>Nitrososphaerota</taxon>
        <taxon>Nitrososphaeria</taxon>
        <taxon>Nitrososphaerales</taxon>
        <taxon>Nitrososphaeraceae</taxon>
        <taxon>Nitrososphaera</taxon>
    </lineage>
</organism>
<protein>
    <recommendedName>
        <fullName evidence="3">Aminotransferase</fullName>
        <ecNumber evidence="3">2.6.1.-</ecNumber>
    </recommendedName>
</protein>
<dbReference type="GO" id="GO:0008483">
    <property type="term" value="F:transaminase activity"/>
    <property type="evidence" value="ECO:0007669"/>
    <property type="project" value="UniProtKB-KW"/>
</dbReference>
<dbReference type="GO" id="GO:0030170">
    <property type="term" value="F:pyridoxal phosphate binding"/>
    <property type="evidence" value="ECO:0007669"/>
    <property type="project" value="InterPro"/>
</dbReference>
<accession>A0A075MVF3</accession>